<proteinExistence type="predicted"/>
<protein>
    <submittedName>
        <fullName evidence="2">Uncharacterized protein</fullName>
    </submittedName>
</protein>
<comment type="caution">
    <text evidence="2">The sequence shown here is derived from an EMBL/GenBank/DDBJ whole genome shotgun (WGS) entry which is preliminary data.</text>
</comment>
<dbReference type="Proteomes" id="UP000230052">
    <property type="component" value="Unassembled WGS sequence"/>
</dbReference>
<gene>
    <name evidence="2" type="ORF">COS99_05870</name>
</gene>
<name>A0A2J0KS81_9BACT</name>
<dbReference type="EMBL" id="PEWV01000060">
    <property type="protein sequence ID" value="PIU41388.1"/>
    <property type="molecule type" value="Genomic_DNA"/>
</dbReference>
<keyword evidence="1" id="KW-1133">Transmembrane helix</keyword>
<evidence type="ECO:0000313" key="2">
    <source>
        <dbReference type="EMBL" id="PIU41388.1"/>
    </source>
</evidence>
<keyword evidence="1" id="KW-0812">Transmembrane</keyword>
<keyword evidence="1" id="KW-0472">Membrane</keyword>
<feature type="transmembrane region" description="Helical" evidence="1">
    <location>
        <begin position="45"/>
        <end position="68"/>
    </location>
</feature>
<feature type="transmembrane region" description="Helical" evidence="1">
    <location>
        <begin position="17"/>
        <end position="39"/>
    </location>
</feature>
<evidence type="ECO:0000313" key="3">
    <source>
        <dbReference type="Proteomes" id="UP000230052"/>
    </source>
</evidence>
<sequence>MQNTPLIIRLPFRGLRFLIGGLFGLTSIALVIGLSKGVITVLPSLISALFLAGVSLLWFGLEHIIVIAPGTKQFKSYWCFFNIPTGNVRTCDLNGADRIKIHKKRCFISVPNVKPLHRILHIRCM</sequence>
<reference evidence="2 3" key="1">
    <citation type="submission" date="2017-09" db="EMBL/GenBank/DDBJ databases">
        <title>Depth-based differentiation of microbial function through sediment-hosted aquifers and enrichment of novel symbionts in the deep terrestrial subsurface.</title>
        <authorList>
            <person name="Probst A.J."/>
            <person name="Ladd B."/>
            <person name="Jarett J.K."/>
            <person name="Geller-Mcgrath D.E."/>
            <person name="Sieber C.M."/>
            <person name="Emerson J.B."/>
            <person name="Anantharaman K."/>
            <person name="Thomas B.C."/>
            <person name="Malmstrom R."/>
            <person name="Stieglmeier M."/>
            <person name="Klingl A."/>
            <person name="Woyke T."/>
            <person name="Ryan C.M."/>
            <person name="Banfield J.F."/>
        </authorList>
    </citation>
    <scope>NUCLEOTIDE SEQUENCE [LARGE SCALE GENOMIC DNA]</scope>
    <source>
        <strain evidence="2">CG07_land_8_20_14_0_80_42_15</strain>
    </source>
</reference>
<organism evidence="2 3">
    <name type="scientific">Candidatus Aquitaenariimonas noxiae</name>
    <dbReference type="NCBI Taxonomy" id="1974741"/>
    <lineage>
        <taxon>Bacteria</taxon>
        <taxon>Pseudomonadati</taxon>
        <taxon>Candidatus Omnitrophota</taxon>
        <taxon>Candidatus Aquitaenariimonas</taxon>
    </lineage>
</organism>
<accession>A0A2J0KS81</accession>
<dbReference type="AlphaFoldDB" id="A0A2J0KS81"/>
<evidence type="ECO:0000256" key="1">
    <source>
        <dbReference type="SAM" id="Phobius"/>
    </source>
</evidence>